<dbReference type="Proteomes" id="UP000604737">
    <property type="component" value="Unassembled WGS sequence"/>
</dbReference>
<evidence type="ECO:0000256" key="1">
    <source>
        <dbReference type="SAM" id="MobiDB-lite"/>
    </source>
</evidence>
<comment type="caution">
    <text evidence="2">The sequence shown here is derived from an EMBL/GenBank/DDBJ whole genome shotgun (WGS) entry which is preliminary data.</text>
</comment>
<dbReference type="EMBL" id="BMYO01000009">
    <property type="protein sequence ID" value="GHD67594.1"/>
    <property type="molecule type" value="Genomic_DNA"/>
</dbReference>
<evidence type="ECO:0000313" key="3">
    <source>
        <dbReference type="Proteomes" id="UP000604737"/>
    </source>
</evidence>
<proteinExistence type="predicted"/>
<feature type="region of interest" description="Disordered" evidence="1">
    <location>
        <begin position="35"/>
        <end position="75"/>
    </location>
</feature>
<keyword evidence="3" id="KW-1185">Reference proteome</keyword>
<accession>A0ABQ3H2W3</accession>
<organism evidence="2 3">
    <name type="scientific">Jeongeupia chitinilytica</name>
    <dbReference type="NCBI Taxonomy" id="1041641"/>
    <lineage>
        <taxon>Bacteria</taxon>
        <taxon>Pseudomonadati</taxon>
        <taxon>Pseudomonadota</taxon>
        <taxon>Betaproteobacteria</taxon>
        <taxon>Neisseriales</taxon>
        <taxon>Chitinibacteraceae</taxon>
        <taxon>Jeongeupia</taxon>
    </lineage>
</organism>
<evidence type="ECO:0000313" key="2">
    <source>
        <dbReference type="EMBL" id="GHD67594.1"/>
    </source>
</evidence>
<gene>
    <name evidence="2" type="ORF">GCM10007350_31500</name>
</gene>
<dbReference type="RefSeq" id="WP_189461869.1">
    <property type="nucleotide sequence ID" value="NZ_BMYO01000009.1"/>
</dbReference>
<protein>
    <submittedName>
        <fullName evidence="2">Uncharacterized protein</fullName>
    </submittedName>
</protein>
<sequence>MSCTGLHGISACSWETPKTRQVMDPLCFYAQALKAPAGGGKAPPENVATTSGRIRERTAAASTRRTRQAGPARRP</sequence>
<name>A0ABQ3H2W3_9NEIS</name>
<reference evidence="3" key="1">
    <citation type="journal article" date="2019" name="Int. J. Syst. Evol. Microbiol.">
        <title>The Global Catalogue of Microorganisms (GCM) 10K type strain sequencing project: providing services to taxonomists for standard genome sequencing and annotation.</title>
        <authorList>
            <consortium name="The Broad Institute Genomics Platform"/>
            <consortium name="The Broad Institute Genome Sequencing Center for Infectious Disease"/>
            <person name="Wu L."/>
            <person name="Ma J."/>
        </authorList>
    </citation>
    <scope>NUCLEOTIDE SEQUENCE [LARGE SCALE GENOMIC DNA]</scope>
    <source>
        <strain evidence="3">KCTC 23701</strain>
    </source>
</reference>